<evidence type="ECO:0000313" key="2">
    <source>
        <dbReference type="Proteomes" id="UP000774570"/>
    </source>
</evidence>
<keyword evidence="2" id="KW-1185">Reference proteome</keyword>
<evidence type="ECO:0000313" key="1">
    <source>
        <dbReference type="EMBL" id="MBW8487004.1"/>
    </source>
</evidence>
<protein>
    <submittedName>
        <fullName evidence="1">Uncharacterized protein</fullName>
    </submittedName>
</protein>
<reference evidence="1 2" key="1">
    <citation type="submission" date="2021-07" db="EMBL/GenBank/DDBJ databases">
        <title>Actinomadura sp. PM05-2 isolated from lichen.</title>
        <authorList>
            <person name="Somphong A."/>
            <person name="Phongsopitanun W."/>
            <person name="Tanasupawat S."/>
            <person name="Peongsungnone V."/>
        </authorList>
    </citation>
    <scope>NUCLEOTIDE SEQUENCE [LARGE SCALE GENOMIC DNA]</scope>
    <source>
        <strain evidence="1 2">PM05-2</strain>
    </source>
</reference>
<dbReference type="EMBL" id="JAIBOA010000029">
    <property type="protein sequence ID" value="MBW8487004.1"/>
    <property type="molecule type" value="Genomic_DNA"/>
</dbReference>
<accession>A0ABS7G2Q7</accession>
<sequence length="81" mass="8674">MEEVDPIEEVGRRLTAEFAGVHERDTVGRCVEAARHGALEVAGGAPPGLVERIARRHLQVLAAVAAEKRRRGPRSSLGNAP</sequence>
<name>A0ABS7G2Q7_9ACTN</name>
<proteinExistence type="predicted"/>
<organism evidence="1 2">
    <name type="scientific">Actinomadura parmotrematis</name>
    <dbReference type="NCBI Taxonomy" id="2864039"/>
    <lineage>
        <taxon>Bacteria</taxon>
        <taxon>Bacillati</taxon>
        <taxon>Actinomycetota</taxon>
        <taxon>Actinomycetes</taxon>
        <taxon>Streptosporangiales</taxon>
        <taxon>Thermomonosporaceae</taxon>
        <taxon>Actinomadura</taxon>
    </lineage>
</organism>
<comment type="caution">
    <text evidence="1">The sequence shown here is derived from an EMBL/GenBank/DDBJ whole genome shotgun (WGS) entry which is preliminary data.</text>
</comment>
<dbReference type="Proteomes" id="UP000774570">
    <property type="component" value="Unassembled WGS sequence"/>
</dbReference>
<dbReference type="RefSeq" id="WP_220170310.1">
    <property type="nucleotide sequence ID" value="NZ_JAIBOA010000029.1"/>
</dbReference>
<gene>
    <name evidence="1" type="ORF">K1Y72_31875</name>
</gene>